<reference evidence="1 2" key="1">
    <citation type="submission" date="2018-08" db="EMBL/GenBank/DDBJ databases">
        <title>Draft genome sequence of the cyanotroph, Pseudomonas monteilii BCN3.</title>
        <authorList>
            <person name="Jones L.B."/>
            <person name="Kunz D.A."/>
        </authorList>
    </citation>
    <scope>NUCLEOTIDE SEQUENCE [LARGE SCALE GENOMIC DNA]</scope>
    <source>
        <strain evidence="1 2">BCN3</strain>
    </source>
</reference>
<dbReference type="EMBL" id="QWLL01000066">
    <property type="protein sequence ID" value="RII74240.1"/>
    <property type="molecule type" value="Genomic_DNA"/>
</dbReference>
<organism evidence="1 2">
    <name type="scientific">Pseudomonas monteilii</name>
    <dbReference type="NCBI Taxonomy" id="76759"/>
    <lineage>
        <taxon>Bacteria</taxon>
        <taxon>Pseudomonadati</taxon>
        <taxon>Pseudomonadota</taxon>
        <taxon>Gammaproteobacteria</taxon>
        <taxon>Pseudomonadales</taxon>
        <taxon>Pseudomonadaceae</taxon>
        <taxon>Pseudomonas</taxon>
    </lineage>
</organism>
<comment type="caution">
    <text evidence="1">The sequence shown here is derived from an EMBL/GenBank/DDBJ whole genome shotgun (WGS) entry which is preliminary data.</text>
</comment>
<dbReference type="Proteomes" id="UP000265875">
    <property type="component" value="Unassembled WGS sequence"/>
</dbReference>
<name>A0A399LXH3_9PSED</name>
<dbReference type="RefSeq" id="WP_119371973.1">
    <property type="nucleotide sequence ID" value="NZ_QWLL01000066.1"/>
</dbReference>
<protein>
    <submittedName>
        <fullName evidence="1">Uncharacterized protein</fullName>
    </submittedName>
</protein>
<proteinExistence type="predicted"/>
<accession>A0A399LXH3</accession>
<evidence type="ECO:0000313" key="2">
    <source>
        <dbReference type="Proteomes" id="UP000265875"/>
    </source>
</evidence>
<evidence type="ECO:0000313" key="1">
    <source>
        <dbReference type="EMBL" id="RII74240.1"/>
    </source>
</evidence>
<dbReference type="AlphaFoldDB" id="A0A399LXH3"/>
<gene>
    <name evidence="1" type="ORF">D0894_27530</name>
</gene>
<sequence>MNADEALKILNAHASTLVVPYPHWIGGKNADQGPSYCLPCAEAKVEAGEAEYVDGGWQQDNDGCCHCDTCDRLLEYNLTDYGAAEELEHYLANPPSAPISPEDAFHVAKMLKHDESSPEAVAIAVAAAELIVLVKEAQP</sequence>